<accession>A0A914BVE2</accession>
<keyword evidence="1" id="KW-0732">Signal</keyword>
<feature type="chain" id="PRO_5038137582" evidence="1">
    <location>
        <begin position="19"/>
        <end position="176"/>
    </location>
</feature>
<dbReference type="WBParaSite" id="ACRNAN_Path_1093.g4175.t1">
    <property type="protein sequence ID" value="ACRNAN_Path_1093.g4175.t1"/>
    <property type="gene ID" value="ACRNAN_Path_1093.g4175"/>
</dbReference>
<proteinExistence type="predicted"/>
<dbReference type="Proteomes" id="UP000887540">
    <property type="component" value="Unplaced"/>
</dbReference>
<protein>
    <submittedName>
        <fullName evidence="3">Uncharacterized protein</fullName>
    </submittedName>
</protein>
<organism evidence="2 3">
    <name type="scientific">Acrobeloides nanus</name>
    <dbReference type="NCBI Taxonomy" id="290746"/>
    <lineage>
        <taxon>Eukaryota</taxon>
        <taxon>Metazoa</taxon>
        <taxon>Ecdysozoa</taxon>
        <taxon>Nematoda</taxon>
        <taxon>Chromadorea</taxon>
        <taxon>Rhabditida</taxon>
        <taxon>Tylenchina</taxon>
        <taxon>Cephalobomorpha</taxon>
        <taxon>Cephaloboidea</taxon>
        <taxon>Cephalobidae</taxon>
        <taxon>Acrobeloides</taxon>
    </lineage>
</organism>
<evidence type="ECO:0000313" key="2">
    <source>
        <dbReference type="Proteomes" id="UP000887540"/>
    </source>
</evidence>
<dbReference type="AlphaFoldDB" id="A0A914BVE2"/>
<evidence type="ECO:0000256" key="1">
    <source>
        <dbReference type="SAM" id="SignalP"/>
    </source>
</evidence>
<sequence>MKSIVFVILLAVYPIIRAQTTIETEEDPLYLSWQDFTRVHVNQTTEFERDYPVDDRLYGNLKKCGRYNFGGETLSNNLQPNELTLPALYNETFNLNEVVAEFSPMCLQSMESDSQQPSLSKILRILSSNFEVVESKQRHKSLQVWTKHIVQKIHKIDRFLEKWKLIIIAPGIYVIF</sequence>
<feature type="signal peptide" evidence="1">
    <location>
        <begin position="1"/>
        <end position="18"/>
    </location>
</feature>
<name>A0A914BVE2_9BILA</name>
<reference evidence="3" key="1">
    <citation type="submission" date="2022-11" db="UniProtKB">
        <authorList>
            <consortium name="WormBaseParasite"/>
        </authorList>
    </citation>
    <scope>IDENTIFICATION</scope>
</reference>
<evidence type="ECO:0000313" key="3">
    <source>
        <dbReference type="WBParaSite" id="ACRNAN_Path_1093.g4175.t1"/>
    </source>
</evidence>
<keyword evidence="2" id="KW-1185">Reference proteome</keyword>